<evidence type="ECO:0000313" key="2">
    <source>
        <dbReference type="EMBL" id="MBW6532114.1"/>
    </source>
</evidence>
<feature type="transmembrane region" description="Helical" evidence="1">
    <location>
        <begin position="12"/>
        <end position="28"/>
    </location>
</feature>
<organism evidence="2 3">
    <name type="scientific">Sphingomonas citri</name>
    <dbReference type="NCBI Taxonomy" id="2862499"/>
    <lineage>
        <taxon>Bacteria</taxon>
        <taxon>Pseudomonadati</taxon>
        <taxon>Pseudomonadota</taxon>
        <taxon>Alphaproteobacteria</taxon>
        <taxon>Sphingomonadales</taxon>
        <taxon>Sphingomonadaceae</taxon>
        <taxon>Sphingomonas</taxon>
    </lineage>
</organism>
<proteinExistence type="predicted"/>
<dbReference type="Proteomes" id="UP000759103">
    <property type="component" value="Unassembled WGS sequence"/>
</dbReference>
<keyword evidence="1" id="KW-1133">Transmembrane helix</keyword>
<evidence type="ECO:0000313" key="3">
    <source>
        <dbReference type="Proteomes" id="UP000759103"/>
    </source>
</evidence>
<keyword evidence="1" id="KW-0472">Membrane</keyword>
<sequence length="136" mass="14767">MGVTGWEKVGALTALYVIGMLWANWLMVRRVRGAVAARAAWTAADFDGCFTELDPRVAPAVREALVPYYGAGVVPRPEDTLRRFLKLDRAEVEDVALDAGARLGLSTAVERDALLVADLPDVAALVRYLGERARPS</sequence>
<keyword evidence="3" id="KW-1185">Reference proteome</keyword>
<evidence type="ECO:0000256" key="1">
    <source>
        <dbReference type="SAM" id="Phobius"/>
    </source>
</evidence>
<keyword evidence="1" id="KW-0812">Transmembrane</keyword>
<protein>
    <submittedName>
        <fullName evidence="2">Uncharacterized protein</fullName>
    </submittedName>
</protein>
<gene>
    <name evidence="2" type="ORF">KZ820_15335</name>
</gene>
<dbReference type="EMBL" id="JAHXZN010000005">
    <property type="protein sequence ID" value="MBW6532114.1"/>
    <property type="molecule type" value="Genomic_DNA"/>
</dbReference>
<reference evidence="2 3" key="1">
    <citation type="submission" date="2021-07" db="EMBL/GenBank/DDBJ databases">
        <title>Sphingomonas sp.</title>
        <authorList>
            <person name="Feng G."/>
            <person name="Li J."/>
            <person name="Pan M."/>
        </authorList>
    </citation>
    <scope>NUCLEOTIDE SEQUENCE [LARGE SCALE GENOMIC DNA]</scope>
    <source>
        <strain evidence="2 3">RRHST34</strain>
    </source>
</reference>
<name>A0ABS7BRR9_9SPHN</name>
<accession>A0ABS7BRR9</accession>
<comment type="caution">
    <text evidence="2">The sequence shown here is derived from an EMBL/GenBank/DDBJ whole genome shotgun (WGS) entry which is preliminary data.</text>
</comment>